<reference evidence="1" key="1">
    <citation type="submission" date="2023-07" db="EMBL/GenBank/DDBJ databases">
        <authorList>
            <person name="Xia Y."/>
        </authorList>
    </citation>
    <scope>NUCLEOTIDE SEQUENCE</scope>
    <source>
        <strain evidence="1">F</strain>
    </source>
</reference>
<evidence type="ECO:0000313" key="1">
    <source>
        <dbReference type="EMBL" id="WNL50010.1"/>
    </source>
</evidence>
<gene>
    <name evidence="1" type="ORF">MarFTMF_494</name>
</gene>
<accession>A0AA96J3F6</accession>
<organism evidence="1">
    <name type="scientific">Marseillevirus sp</name>
    <dbReference type="NCBI Taxonomy" id="2809551"/>
    <lineage>
        <taxon>Viruses</taxon>
        <taxon>Varidnaviria</taxon>
        <taxon>Bamfordvirae</taxon>
        <taxon>Nucleocytoviricota</taxon>
        <taxon>Megaviricetes</taxon>
        <taxon>Pimascovirales</taxon>
        <taxon>Pimascovirales incertae sedis</taxon>
        <taxon>Marseilleviridae</taxon>
        <taxon>Marseillevirus</taxon>
    </lineage>
</organism>
<sequence length="119" mass="13503">MNKFPEVVSRVSPVSFPVEAFMPLVRKSSAGCLVMEHGYVARIFVGESGIISQGAICAVSWSEPEEKRRLKFSLGARTKEAIFDVDLPEHRIFSELLFPGEMEQGEDYISYSEKDWEIR</sequence>
<dbReference type="EMBL" id="OR343188">
    <property type="protein sequence ID" value="WNL50010.1"/>
    <property type="molecule type" value="Genomic_DNA"/>
</dbReference>
<protein>
    <submittedName>
        <fullName evidence="1">Uncharacterized protein</fullName>
    </submittedName>
</protein>
<proteinExistence type="predicted"/>
<name>A0AA96J3F6_9VIRU</name>